<comment type="caution">
    <text evidence="5">The sequence shown here is derived from an EMBL/GenBank/DDBJ whole genome shotgun (WGS) entry which is preliminary data.</text>
</comment>
<reference evidence="5 6" key="1">
    <citation type="submission" date="2022-06" db="EMBL/GenBank/DDBJ databases">
        <title>Fructobacillus taiwanensis sp. nov., isolated from the honeybee.</title>
        <authorList>
            <person name="Chen Y.-S."/>
            <person name="Wang L.-T."/>
            <person name="Lee Y.-S."/>
            <person name="Chang Y.-C."/>
            <person name="Wu H.-C."/>
            <person name="Liao C.-Y."/>
            <person name="Chen W.-H."/>
            <person name="Deng J.-N."/>
            <person name="Wang Y.-H."/>
        </authorList>
    </citation>
    <scope>NUCLEOTIDE SEQUENCE [LARGE SCALE GENOMIC DNA]</scope>
    <source>
        <strain evidence="5 6">W13</strain>
    </source>
</reference>
<dbReference type="PANTHER" id="PTHR34135">
    <property type="entry name" value="LYSOZYME"/>
    <property type="match status" value="1"/>
</dbReference>
<evidence type="ECO:0000256" key="3">
    <source>
        <dbReference type="ARBA" id="ARBA00023295"/>
    </source>
</evidence>
<keyword evidence="2" id="KW-0378">Hydrolase</keyword>
<protein>
    <recommendedName>
        <fullName evidence="4">Lytic exoenzyme target recognition domain-containing protein</fullName>
    </recommendedName>
</protein>
<dbReference type="InterPro" id="IPR002053">
    <property type="entry name" value="Glyco_hydro_25"/>
</dbReference>
<dbReference type="InterPro" id="IPR018077">
    <property type="entry name" value="Glyco_hydro_fam25_subgr"/>
</dbReference>
<dbReference type="SMART" id="SM00641">
    <property type="entry name" value="Glyco_25"/>
    <property type="match status" value="1"/>
</dbReference>
<gene>
    <name evidence="5" type="ORF">NFX39_02175</name>
</gene>
<dbReference type="Pfam" id="PF16775">
    <property type="entry name" value="ZoocinA_TRD"/>
    <property type="match status" value="1"/>
</dbReference>
<name>A0ABT0ZPK1_9LACO</name>
<dbReference type="Gene3D" id="2.40.50.670">
    <property type="match status" value="1"/>
</dbReference>
<proteinExistence type="inferred from homology"/>
<organism evidence="5 6">
    <name type="scientific">Fructobacillus apis</name>
    <dbReference type="NCBI Taxonomy" id="2935017"/>
    <lineage>
        <taxon>Bacteria</taxon>
        <taxon>Bacillati</taxon>
        <taxon>Bacillota</taxon>
        <taxon>Bacilli</taxon>
        <taxon>Lactobacillales</taxon>
        <taxon>Lactobacillaceae</taxon>
        <taxon>Fructobacillus</taxon>
    </lineage>
</organism>
<feature type="domain" description="Lytic exoenzyme target recognition" evidence="4">
    <location>
        <begin position="256"/>
        <end position="313"/>
    </location>
</feature>
<dbReference type="PROSITE" id="PS51904">
    <property type="entry name" value="GLYCOSYL_HYDROL_F25_2"/>
    <property type="match status" value="1"/>
</dbReference>
<evidence type="ECO:0000256" key="1">
    <source>
        <dbReference type="ARBA" id="ARBA00010646"/>
    </source>
</evidence>
<keyword evidence="6" id="KW-1185">Reference proteome</keyword>
<keyword evidence="3" id="KW-0326">Glycosidase</keyword>
<accession>A0ABT0ZPK1</accession>
<dbReference type="RefSeq" id="WP_252442615.1">
    <property type="nucleotide sequence ID" value="NZ_JAMWYK010000002.1"/>
</dbReference>
<comment type="similarity">
    <text evidence="1">Belongs to the glycosyl hydrolase 25 family.</text>
</comment>
<evidence type="ECO:0000313" key="5">
    <source>
        <dbReference type="EMBL" id="MCO0831902.1"/>
    </source>
</evidence>
<evidence type="ECO:0000313" key="6">
    <source>
        <dbReference type="Proteomes" id="UP001523234"/>
    </source>
</evidence>
<sequence length="355" mass="40153">MTLYVGDVASHQGDNIDGIVNDNNAVIVKVTEGNYYVNPNWQTQAKKVLNAGKKLGLYHFINAGVDNQTQAQFFLDNIGDLATQAGVALILDFENMSNREQYPTLTGEEPKAIADYIDANTGKTTWLYIGYADIQNGYSWDDMKDRPLWVADYPTNDGGPYTQELQDWVDKNHFNKLKFWSIVTMWQYDSVPYDRSVFYGDEGTWDKLVGAGQSREQATFRVQSASVANDSTGTVAKPYIDNFKRVGDIWVIKGSFRNTTTQFVNSIYQSRVDDLCADPFDWLHNGIYTKLLDDLDDMEGRSFEDGHSLKFKPEYQRGTIAKYAPNVGEHGAVAVDFGDGNGLIWFDAKKLWEHE</sequence>
<evidence type="ECO:0000259" key="4">
    <source>
        <dbReference type="Pfam" id="PF16775"/>
    </source>
</evidence>
<dbReference type="Proteomes" id="UP001523234">
    <property type="component" value="Unassembled WGS sequence"/>
</dbReference>
<dbReference type="Pfam" id="PF01183">
    <property type="entry name" value="Glyco_hydro_25"/>
    <property type="match status" value="1"/>
</dbReference>
<dbReference type="InterPro" id="IPR031898">
    <property type="entry name" value="ZoocinA_TRD"/>
</dbReference>
<dbReference type="InterPro" id="IPR017853">
    <property type="entry name" value="GH"/>
</dbReference>
<dbReference type="SUPFAM" id="SSF51445">
    <property type="entry name" value="(Trans)glycosidases"/>
    <property type="match status" value="1"/>
</dbReference>
<dbReference type="PANTHER" id="PTHR34135:SF2">
    <property type="entry name" value="LYSOZYME"/>
    <property type="match status" value="1"/>
</dbReference>
<evidence type="ECO:0000256" key="2">
    <source>
        <dbReference type="ARBA" id="ARBA00022801"/>
    </source>
</evidence>
<dbReference type="Gene3D" id="3.20.20.80">
    <property type="entry name" value="Glycosidases"/>
    <property type="match status" value="1"/>
</dbReference>
<dbReference type="InterPro" id="IPR038263">
    <property type="entry name" value="Lytic_exo_TRD_sf"/>
</dbReference>
<dbReference type="EMBL" id="JAMWYK010000002">
    <property type="protein sequence ID" value="MCO0831902.1"/>
    <property type="molecule type" value="Genomic_DNA"/>
</dbReference>